<protein>
    <submittedName>
        <fullName evidence="2">Uncharacterized protein</fullName>
    </submittedName>
</protein>
<name>U6G8A1_9EIME</name>
<dbReference type="OrthoDB" id="349131at2759"/>
<feature type="region of interest" description="Disordered" evidence="1">
    <location>
        <begin position="1457"/>
        <end position="1477"/>
    </location>
</feature>
<feature type="compositionally biased region" description="Basic and acidic residues" evidence="1">
    <location>
        <begin position="1606"/>
        <end position="1621"/>
    </location>
</feature>
<feature type="compositionally biased region" description="Basic residues" evidence="1">
    <location>
        <begin position="457"/>
        <end position="466"/>
    </location>
</feature>
<feature type="region of interest" description="Disordered" evidence="1">
    <location>
        <begin position="342"/>
        <end position="381"/>
    </location>
</feature>
<feature type="compositionally biased region" description="Polar residues" evidence="1">
    <location>
        <begin position="828"/>
        <end position="841"/>
    </location>
</feature>
<feature type="region of interest" description="Disordered" evidence="1">
    <location>
        <begin position="937"/>
        <end position="957"/>
    </location>
</feature>
<evidence type="ECO:0000313" key="3">
    <source>
        <dbReference type="Proteomes" id="UP000018201"/>
    </source>
</evidence>
<reference evidence="2" key="1">
    <citation type="submission" date="2013-10" db="EMBL/GenBank/DDBJ databases">
        <title>Genomic analysis of the causative agents of coccidiosis in chickens.</title>
        <authorList>
            <person name="Reid A.J."/>
            <person name="Blake D."/>
            <person name="Billington K."/>
            <person name="Browne H."/>
            <person name="Dunn M."/>
            <person name="Hung S."/>
            <person name="Kawahara F."/>
            <person name="Miranda-Saavedra D."/>
            <person name="Mourier T."/>
            <person name="Nagra H."/>
            <person name="Otto T.D."/>
            <person name="Rawlings N."/>
            <person name="Sanchez A."/>
            <person name="Sanders M."/>
            <person name="Subramaniam C."/>
            <person name="Tay Y."/>
            <person name="Dear P."/>
            <person name="Doerig C."/>
            <person name="Gruber A."/>
            <person name="Parkinson J."/>
            <person name="Shirley M."/>
            <person name="Wan K.L."/>
            <person name="Berriman M."/>
            <person name="Tomley F."/>
            <person name="Pain A."/>
        </authorList>
    </citation>
    <scope>NUCLEOTIDE SEQUENCE [LARGE SCALE GENOMIC DNA]</scope>
    <source>
        <strain evidence="2">Houghton</strain>
    </source>
</reference>
<feature type="region of interest" description="Disordered" evidence="1">
    <location>
        <begin position="805"/>
        <end position="842"/>
    </location>
</feature>
<dbReference type="EMBL" id="HG690568">
    <property type="protein sequence ID" value="CDI74844.1"/>
    <property type="molecule type" value="Genomic_DNA"/>
</dbReference>
<evidence type="ECO:0000313" key="2">
    <source>
        <dbReference type="EMBL" id="CDI74844.1"/>
    </source>
</evidence>
<evidence type="ECO:0000256" key="1">
    <source>
        <dbReference type="SAM" id="MobiDB-lite"/>
    </source>
</evidence>
<reference evidence="2" key="2">
    <citation type="submission" date="2013-10" db="EMBL/GenBank/DDBJ databases">
        <authorList>
            <person name="Aslett M."/>
        </authorList>
    </citation>
    <scope>NUCLEOTIDE SEQUENCE [LARGE SCALE GENOMIC DNA]</scope>
    <source>
        <strain evidence="2">Houghton</strain>
    </source>
</reference>
<accession>U6G8A1</accession>
<dbReference type="VEuPathDB" id="ToxoDB:EPH_0017020"/>
<proteinExistence type="predicted"/>
<feature type="region of interest" description="Disordered" evidence="1">
    <location>
        <begin position="434"/>
        <end position="555"/>
    </location>
</feature>
<feature type="compositionally biased region" description="Low complexity" evidence="1">
    <location>
        <begin position="1082"/>
        <end position="1095"/>
    </location>
</feature>
<sequence length="1761" mass="189277">MAVRVKLYGRQPTGSDVLRAPAVAASSAWEYFGSDSCSSSACSPLLHSSGDNALLKCVDPMISTVEGTESPSTVFNEISCALEGSSRDTREAIRSSPEEDGFCFSNVSDSIDKLINDSVQRSCEHVPLYAESRYPMYNLEDETRIDNSREGAPSANSEGWAAAAAAAAFAAASTSHKESLQVELFTKDMKTDLETGLKLEPEDIDAFLRAKSKTEEVAARIREKVAASREARPVLRHSPRSRPLDRKCATRASVETDSLRCCPRPICKHSKFAEKNIIASQQNPKGSNPTTEDNSCSATRNKGTEVLRSHTGRHLLRKRTAEGASTEPIPAENFLALGVRVQPQGSKHDQKPATTLARNRQKKHSRSPSRISSGVSGSARLGSDALHLPKEKSLSPVPVAASDETHVVRSNSALRRSPLVAEVTHYEKGRVQAVTRVEDSRSPVKAPPLHMPLSRARVLKRSKHSKGYAASAPLSPLSDISRGKYPVPPEEKTSARSTAATPTASTTTTESAVVVKDEQPELNARPSGSGRVDQATPHLADKTSAGTSRKLPLTRTASRVPVPNLQPAALRHLARVICKALSNAAGRELRSSALAFFRRWRNTRSHGSPQTADTLAADCLTGAGVATPHISNGSEFLELAHGKTAPNCQEHMRSLHPSAPPEKNCGSSGAEIRQSYVAMRYGSKHTNEGQTSSCCKQETIPTSPTSVHFDTAKLATFSPTPPCYVEHQKTKELQRNPQRQQNGDLTPPAAATPFSQTVATIPKAPWPVHWGPVSAALGRVPGAPSAPEAAAVEAAVIQEEMRGHLDEPQDGKQGNGVAGLSEKPFHEYTSSSSCPGTTQSKPLFRPGLPGSQIQREGNYHELMFPLNHQLSGQPTALQATTSGYTLEGCSKCTSLQAKVVLPHSFSGVLTGLQQGDREAALTIRGSPQPSGLIELSRSVQSSDKGNERPTGCSESASVLGDSQSELHQLRQQLNVQRQLLGGLFGSSDISTGETAARSVAPMLPSTEERPIKAKTGGSVGKQKSHHEDSAHEVLIMASSSLDERAITPQGCEAHESKHQGMAYGDPAGLSPRLVRHARTATPSKPRPAAAGSSPAKKAEYLQQQMLQNGLGRNSSAVRQVLWGLLDRMEHVKLGLAPGQHLQTLPASSIDSQSKAQEAQNFFNWRRAPRSFKRHNDHHTSSLKRFMCQALRERHHGQGLSQLCVVGTSTGNKTMQCAAGYCLSGREGTSQHANPSPALRKNSTGPIRWRRQCKLDPVAQMDKRQCQESAGAALVAHKSLPPPAYGRWRKKGSLESRGVKLPPLEGIKKSADTANQQFEAEGEPLKDLKTAEDPVAVDKTGHTDVNKAYFGLSGSRLHPVLPKSKVRFNIRYSKMTRSGRRRCVPFSTEKATKASGERSQSPAPPATVAVEPSLVLENAIETRTPGKDHKKSMEEASAGAENLVGKKRCLHLAVPPPELTDSSQLRQHIPPKDMSVPSSLEKSRNCVYLPVALTGVSKKGSLAKAPTKTNCVFSTYPGEPPESDSGKLCREGKQTALQHNAGAMGIPSGDTQLAWAPATRHSTRSSHLQRENETSDGPLACSSTTSLCLQALHASPCTMDARLSRRRVQDSRASDSPLDKKAAAHRRAAVEAAVRLGRLRQRQRLCNVLGKYIPLIAIRKVLAHLHQLSKASAPYRYKGPCDSPTLGLHAADPGAEEEGYQTQRTESVNDGIDDFRLPLISHDAFLTVSGCKAIAQSSPSAPFLGLATAGDTGVSPPTPEAT</sequence>
<feature type="region of interest" description="Disordered" evidence="1">
    <location>
        <begin position="998"/>
        <end position="1028"/>
    </location>
</feature>
<feature type="compositionally biased region" description="Low complexity" evidence="1">
    <location>
        <begin position="368"/>
        <end position="378"/>
    </location>
</feature>
<feature type="region of interest" description="Disordered" evidence="1">
    <location>
        <begin position="1556"/>
        <end position="1577"/>
    </location>
</feature>
<feature type="region of interest" description="Disordered" evidence="1">
    <location>
        <begin position="731"/>
        <end position="751"/>
    </location>
</feature>
<feature type="region of interest" description="Disordered" evidence="1">
    <location>
        <begin position="1386"/>
        <end position="1406"/>
    </location>
</feature>
<feature type="compositionally biased region" description="Polar residues" evidence="1">
    <location>
        <begin position="279"/>
        <end position="301"/>
    </location>
</feature>
<organism evidence="2 3">
    <name type="scientific">Eimeria praecox</name>
    <dbReference type="NCBI Taxonomy" id="51316"/>
    <lineage>
        <taxon>Eukaryota</taxon>
        <taxon>Sar</taxon>
        <taxon>Alveolata</taxon>
        <taxon>Apicomplexa</taxon>
        <taxon>Conoidasida</taxon>
        <taxon>Coccidia</taxon>
        <taxon>Eucoccidiorida</taxon>
        <taxon>Eimeriorina</taxon>
        <taxon>Eimeriidae</taxon>
        <taxon>Eimeria</taxon>
    </lineage>
</organism>
<keyword evidence="3" id="KW-1185">Reference proteome</keyword>
<dbReference type="Proteomes" id="UP000018201">
    <property type="component" value="Unassembled WGS sequence"/>
</dbReference>
<feature type="compositionally biased region" description="Polar residues" evidence="1">
    <location>
        <begin position="735"/>
        <end position="744"/>
    </location>
</feature>
<gene>
    <name evidence="2" type="ORF">EPH_0017020</name>
</gene>
<feature type="compositionally biased region" description="Low complexity" evidence="1">
    <location>
        <begin position="495"/>
        <end position="512"/>
    </location>
</feature>
<feature type="region of interest" description="Disordered" evidence="1">
    <location>
        <begin position="279"/>
        <end position="329"/>
    </location>
</feature>
<feature type="region of interest" description="Disordered" evidence="1">
    <location>
        <begin position="1601"/>
        <end position="1622"/>
    </location>
</feature>
<feature type="region of interest" description="Disordered" evidence="1">
    <location>
        <begin position="1078"/>
        <end position="1097"/>
    </location>
</feature>